<evidence type="ECO:0000256" key="7">
    <source>
        <dbReference type="SAM" id="MobiDB-lite"/>
    </source>
</evidence>
<evidence type="ECO:0000256" key="6">
    <source>
        <dbReference type="ARBA" id="ARBA00023136"/>
    </source>
</evidence>
<proteinExistence type="inferred from homology"/>
<dbReference type="OrthoDB" id="46396at2759"/>
<dbReference type="SUPFAM" id="SSF103473">
    <property type="entry name" value="MFS general substrate transporter"/>
    <property type="match status" value="1"/>
</dbReference>
<dbReference type="PRINTS" id="PR01130">
    <property type="entry name" value="DERENTRNSPRT"/>
</dbReference>
<protein>
    <recommendedName>
        <fullName evidence="11">Nucleoside transporter family</fullName>
    </recommendedName>
</protein>
<dbReference type="EMBL" id="KI911139">
    <property type="protein sequence ID" value="ETS06411.1"/>
    <property type="molecule type" value="Genomic_DNA"/>
</dbReference>
<gene>
    <name evidence="9" type="ORF">M419DRAFT_135328</name>
</gene>
<comment type="subcellular location">
    <subcellularLocation>
        <location evidence="1">Membrane</location>
        <topology evidence="1">Multi-pass membrane protein</topology>
    </subcellularLocation>
</comment>
<dbReference type="HOGENOM" id="CLU_021611_3_0_1"/>
<name>A0A024SMX1_HYPJR</name>
<dbReference type="GO" id="GO:0015205">
    <property type="term" value="F:nucleobase transmembrane transporter activity"/>
    <property type="evidence" value="ECO:0007669"/>
    <property type="project" value="TreeGrafter"/>
</dbReference>
<evidence type="ECO:0000256" key="1">
    <source>
        <dbReference type="ARBA" id="ARBA00004141"/>
    </source>
</evidence>
<feature type="transmembrane region" description="Helical" evidence="8">
    <location>
        <begin position="297"/>
        <end position="317"/>
    </location>
</feature>
<keyword evidence="4 8" id="KW-0812">Transmembrane</keyword>
<dbReference type="InterPro" id="IPR002259">
    <property type="entry name" value="Eqnu_transpt"/>
</dbReference>
<organism evidence="9 10">
    <name type="scientific">Hypocrea jecorina (strain ATCC 56765 / BCRC 32924 / NRRL 11460 / Rut C-30)</name>
    <name type="common">Trichoderma reesei</name>
    <dbReference type="NCBI Taxonomy" id="1344414"/>
    <lineage>
        <taxon>Eukaryota</taxon>
        <taxon>Fungi</taxon>
        <taxon>Dikarya</taxon>
        <taxon>Ascomycota</taxon>
        <taxon>Pezizomycotina</taxon>
        <taxon>Sordariomycetes</taxon>
        <taxon>Hypocreomycetidae</taxon>
        <taxon>Hypocreales</taxon>
        <taxon>Hypocreaceae</taxon>
        <taxon>Trichoderma</taxon>
    </lineage>
</organism>
<sequence length="460" mass="49635">MASRPEYQSLDDVDDHTGATHEDSALLGGQDEDGQQVPFSWIEYGIFCFLGMAMLWAWNMFLAAAPYFAARFAGDSWIEANFQSTILTVSTLTNLVSALILSHIQHSASYPFRINLALAINTVIFSLLTASTAVFLDASPRQYLAFVLAMVACTSWAAGLMQNGAFAFAAGFARPEYMQALMVGQGVAGVLPSIAQVVSVLLFPPGKENKAAADGRGGETTTGESSAFYYFLAAVVISLVTLVAIIPLVRRHNRLVAARIPDHLASSMASIEEAERNNTTTTRKVVPLLHLLNKLRWLACGVALVFAVTMFFPVFTVKILSVHTDDGGLLFQPAVFIPVGFLFWNLGDLAGRVATMLPFSLTHRPRLLFALAVARIALLPLYLLCNINGRGAIVPSDLFYLFVVQLVFGVTNGWVGSSFMIASGEWVEEHEREATGGFMGLCLVAGLASGSLLSFTISGI</sequence>
<dbReference type="InterPro" id="IPR036259">
    <property type="entry name" value="MFS_trans_sf"/>
</dbReference>
<keyword evidence="5 8" id="KW-1133">Transmembrane helix</keyword>
<comment type="similarity">
    <text evidence="2">Belongs to the SLC29A/ENT transporter (TC 2.A.57) family.</text>
</comment>
<feature type="compositionally biased region" description="Basic and acidic residues" evidence="7">
    <location>
        <begin position="15"/>
        <end position="24"/>
    </location>
</feature>
<dbReference type="GO" id="GO:0005886">
    <property type="term" value="C:plasma membrane"/>
    <property type="evidence" value="ECO:0007669"/>
    <property type="project" value="TreeGrafter"/>
</dbReference>
<evidence type="ECO:0000256" key="2">
    <source>
        <dbReference type="ARBA" id="ARBA00007965"/>
    </source>
</evidence>
<dbReference type="GO" id="GO:0000329">
    <property type="term" value="C:fungal-type vacuole membrane"/>
    <property type="evidence" value="ECO:0007669"/>
    <property type="project" value="TreeGrafter"/>
</dbReference>
<feature type="transmembrane region" description="Helical" evidence="8">
    <location>
        <begin position="142"/>
        <end position="168"/>
    </location>
</feature>
<dbReference type="Pfam" id="PF01733">
    <property type="entry name" value="Nucleoside_tran"/>
    <property type="match status" value="1"/>
</dbReference>
<dbReference type="AlphaFoldDB" id="A0A024SMX1"/>
<feature type="transmembrane region" description="Helical" evidence="8">
    <location>
        <begin position="44"/>
        <end position="70"/>
    </location>
</feature>
<dbReference type="KEGG" id="trr:M419DRAFT_135328"/>
<feature type="transmembrane region" description="Helical" evidence="8">
    <location>
        <begin position="116"/>
        <end position="136"/>
    </location>
</feature>
<feature type="transmembrane region" description="Helical" evidence="8">
    <location>
        <begin position="367"/>
        <end position="384"/>
    </location>
</feature>
<feature type="region of interest" description="Disordered" evidence="7">
    <location>
        <begin position="1"/>
        <end position="31"/>
    </location>
</feature>
<reference evidence="10" key="1">
    <citation type="journal article" date="2013" name="Ind. Biotechnol.">
        <title>Comparative genomics analysis of Trichoderma reesei strains.</title>
        <authorList>
            <person name="Koike H."/>
            <person name="Aerts A."/>
            <person name="LaButti K."/>
            <person name="Grigoriev I.V."/>
            <person name="Baker S.E."/>
        </authorList>
    </citation>
    <scope>NUCLEOTIDE SEQUENCE [LARGE SCALE GENOMIC DNA]</scope>
    <source>
        <strain evidence="10">ATCC 56765 / BCRC 32924 / NRRL 11460 / Rut C-30</strain>
    </source>
</reference>
<dbReference type="PIRSF" id="PIRSF016379">
    <property type="entry name" value="ENT"/>
    <property type="match status" value="1"/>
</dbReference>
<keyword evidence="3" id="KW-0813">Transport</keyword>
<feature type="transmembrane region" description="Helical" evidence="8">
    <location>
        <begin position="434"/>
        <end position="457"/>
    </location>
</feature>
<evidence type="ECO:0000256" key="8">
    <source>
        <dbReference type="SAM" id="Phobius"/>
    </source>
</evidence>
<dbReference type="Proteomes" id="UP000024376">
    <property type="component" value="Unassembled WGS sequence"/>
</dbReference>
<evidence type="ECO:0000256" key="4">
    <source>
        <dbReference type="ARBA" id="ARBA00022692"/>
    </source>
</evidence>
<evidence type="ECO:0000256" key="5">
    <source>
        <dbReference type="ARBA" id="ARBA00022989"/>
    </source>
</evidence>
<evidence type="ECO:0000313" key="9">
    <source>
        <dbReference type="EMBL" id="ETS06411.1"/>
    </source>
</evidence>
<dbReference type="GO" id="GO:0034257">
    <property type="term" value="F:nicotinamide riboside transmembrane transporter activity"/>
    <property type="evidence" value="ECO:0007669"/>
    <property type="project" value="TreeGrafter"/>
</dbReference>
<feature type="transmembrane region" description="Helical" evidence="8">
    <location>
        <begin position="227"/>
        <end position="249"/>
    </location>
</feature>
<dbReference type="PANTHER" id="PTHR10332">
    <property type="entry name" value="EQUILIBRATIVE NUCLEOSIDE TRANSPORTER"/>
    <property type="match status" value="1"/>
</dbReference>
<evidence type="ECO:0000256" key="3">
    <source>
        <dbReference type="ARBA" id="ARBA00022448"/>
    </source>
</evidence>
<dbReference type="PANTHER" id="PTHR10332:SF88">
    <property type="entry name" value="EQUILIBRATIVE NUCLEOSIDE TRANSPORTER 1, ISOFORM A"/>
    <property type="match status" value="1"/>
</dbReference>
<keyword evidence="6 8" id="KW-0472">Membrane</keyword>
<feature type="transmembrane region" description="Helical" evidence="8">
    <location>
        <begin position="82"/>
        <end position="104"/>
    </location>
</feature>
<evidence type="ECO:0008006" key="11">
    <source>
        <dbReference type="Google" id="ProtNLM"/>
    </source>
</evidence>
<feature type="transmembrane region" description="Helical" evidence="8">
    <location>
        <begin position="399"/>
        <end position="422"/>
    </location>
</feature>
<accession>A0A024SMX1</accession>
<feature type="transmembrane region" description="Helical" evidence="8">
    <location>
        <begin position="180"/>
        <end position="203"/>
    </location>
</feature>
<feature type="transmembrane region" description="Helical" evidence="8">
    <location>
        <begin position="329"/>
        <end position="346"/>
    </location>
</feature>
<evidence type="ECO:0000313" key="10">
    <source>
        <dbReference type="Proteomes" id="UP000024376"/>
    </source>
</evidence>